<evidence type="ECO:0000313" key="1">
    <source>
        <dbReference type="EMBL" id="EYC10203.1"/>
    </source>
</evidence>
<gene>
    <name evidence="1" type="primary">Acey_s0057.g2818</name>
    <name evidence="1" type="ORF">Y032_0057g2818</name>
</gene>
<proteinExistence type="predicted"/>
<sequence>MTQWKDPMVHEDDIGTVVIILPLEPPKFEFDWIVGFVQYVYKWLEYGKRIIVLPGPRGEDTESWEKVRRDAYHTMTDVLNEKPNCRHLIQHFLPVAATFSGTESCLAGTWSLQSGKRDDIHGCPVQNGYGGVAEGAWKRRPATRAERP</sequence>
<organism evidence="1 2">
    <name type="scientific">Ancylostoma ceylanicum</name>
    <dbReference type="NCBI Taxonomy" id="53326"/>
    <lineage>
        <taxon>Eukaryota</taxon>
        <taxon>Metazoa</taxon>
        <taxon>Ecdysozoa</taxon>
        <taxon>Nematoda</taxon>
        <taxon>Chromadorea</taxon>
        <taxon>Rhabditida</taxon>
        <taxon>Rhabditina</taxon>
        <taxon>Rhabditomorpha</taxon>
        <taxon>Strongyloidea</taxon>
        <taxon>Ancylostomatidae</taxon>
        <taxon>Ancylostomatinae</taxon>
        <taxon>Ancylostoma</taxon>
    </lineage>
</organism>
<reference evidence="2" key="1">
    <citation type="journal article" date="2015" name="Nat. Genet.">
        <title>The genome and transcriptome of the zoonotic hookworm Ancylostoma ceylanicum identify infection-specific gene families.</title>
        <authorList>
            <person name="Schwarz E.M."/>
            <person name="Hu Y."/>
            <person name="Antoshechkin I."/>
            <person name="Miller M.M."/>
            <person name="Sternberg P.W."/>
            <person name="Aroian R.V."/>
        </authorList>
    </citation>
    <scope>NUCLEOTIDE SEQUENCE</scope>
    <source>
        <strain evidence="2">HY135</strain>
    </source>
</reference>
<dbReference type="AlphaFoldDB" id="A0A016U6I2"/>
<accession>A0A016U6I2</accession>
<evidence type="ECO:0000313" key="2">
    <source>
        <dbReference type="Proteomes" id="UP000024635"/>
    </source>
</evidence>
<protein>
    <submittedName>
        <fullName evidence="1">Uncharacterized protein</fullName>
    </submittedName>
</protein>
<dbReference type="EMBL" id="JARK01001393">
    <property type="protein sequence ID" value="EYC10203.1"/>
    <property type="molecule type" value="Genomic_DNA"/>
</dbReference>
<dbReference type="Proteomes" id="UP000024635">
    <property type="component" value="Unassembled WGS sequence"/>
</dbReference>
<name>A0A016U6I2_9BILA</name>
<comment type="caution">
    <text evidence="1">The sequence shown here is derived from an EMBL/GenBank/DDBJ whole genome shotgun (WGS) entry which is preliminary data.</text>
</comment>
<keyword evidence="2" id="KW-1185">Reference proteome</keyword>